<gene>
    <name evidence="2" type="ORF">G7K_1967-t1</name>
</gene>
<organism evidence="2 3">
    <name type="scientific">Saitoella complicata (strain BCRC 22490 / CBS 7301 / JCM 7358 / NBRC 10748 / NRRL Y-17804)</name>
    <dbReference type="NCBI Taxonomy" id="698492"/>
    <lineage>
        <taxon>Eukaryota</taxon>
        <taxon>Fungi</taxon>
        <taxon>Dikarya</taxon>
        <taxon>Ascomycota</taxon>
        <taxon>Taphrinomycotina</taxon>
        <taxon>Taphrinomycotina incertae sedis</taxon>
        <taxon>Saitoella</taxon>
    </lineage>
</organism>
<accession>A0A0E9ND86</accession>
<evidence type="ECO:0000313" key="3">
    <source>
        <dbReference type="Proteomes" id="UP000033140"/>
    </source>
</evidence>
<protein>
    <submittedName>
        <fullName evidence="2">Uncharacterized protein</fullName>
    </submittedName>
</protein>
<evidence type="ECO:0000313" key="2">
    <source>
        <dbReference type="EMBL" id="GAO47768.1"/>
    </source>
</evidence>
<sequence length="77" mass="9007">MSSESQHRWSLPHNQTHIDHNHNHEQHSTATIFRSRKAQTPSYFDEKVKTQLHASDRTIAFANHAIGNQDRPQCYKT</sequence>
<reference evidence="2 3" key="1">
    <citation type="journal article" date="2011" name="J. Gen. Appl. Microbiol.">
        <title>Draft genome sequencing of the enigmatic yeast Saitoella complicata.</title>
        <authorList>
            <person name="Nishida H."/>
            <person name="Hamamoto M."/>
            <person name="Sugiyama J."/>
        </authorList>
    </citation>
    <scope>NUCLEOTIDE SEQUENCE [LARGE SCALE GENOMIC DNA]</scope>
    <source>
        <strain evidence="2 3">NRRL Y-17804</strain>
    </source>
</reference>
<reference evidence="2 3" key="3">
    <citation type="journal article" date="2015" name="Genome Announc.">
        <title>Draft Genome Sequence of the Archiascomycetous Yeast Saitoella complicata.</title>
        <authorList>
            <person name="Yamauchi K."/>
            <person name="Kondo S."/>
            <person name="Hamamoto M."/>
            <person name="Takahashi Y."/>
            <person name="Ogura Y."/>
            <person name="Hayashi T."/>
            <person name="Nishida H."/>
        </authorList>
    </citation>
    <scope>NUCLEOTIDE SEQUENCE [LARGE SCALE GENOMIC DNA]</scope>
    <source>
        <strain evidence="2 3">NRRL Y-17804</strain>
    </source>
</reference>
<dbReference type="EMBL" id="BACD03000011">
    <property type="protein sequence ID" value="GAO47768.1"/>
    <property type="molecule type" value="Genomic_DNA"/>
</dbReference>
<feature type="compositionally biased region" description="Basic and acidic residues" evidence="1">
    <location>
        <begin position="16"/>
        <end position="27"/>
    </location>
</feature>
<dbReference type="AlphaFoldDB" id="A0A0E9ND86"/>
<name>A0A0E9ND86_SAICN</name>
<evidence type="ECO:0000256" key="1">
    <source>
        <dbReference type="SAM" id="MobiDB-lite"/>
    </source>
</evidence>
<dbReference type="Proteomes" id="UP000033140">
    <property type="component" value="Unassembled WGS sequence"/>
</dbReference>
<comment type="caution">
    <text evidence="2">The sequence shown here is derived from an EMBL/GenBank/DDBJ whole genome shotgun (WGS) entry which is preliminary data.</text>
</comment>
<keyword evidence="3" id="KW-1185">Reference proteome</keyword>
<reference evidence="2 3" key="2">
    <citation type="journal article" date="2014" name="J. Gen. Appl. Microbiol.">
        <title>The early diverging ascomycetous budding yeast Saitoella complicata has three histone deacetylases belonging to the Clr6, Hos2, and Rpd3 lineages.</title>
        <authorList>
            <person name="Nishida H."/>
            <person name="Matsumoto T."/>
            <person name="Kondo S."/>
            <person name="Hamamoto M."/>
            <person name="Yoshikawa H."/>
        </authorList>
    </citation>
    <scope>NUCLEOTIDE SEQUENCE [LARGE SCALE GENOMIC DNA]</scope>
    <source>
        <strain evidence="2 3">NRRL Y-17804</strain>
    </source>
</reference>
<proteinExistence type="predicted"/>
<feature type="region of interest" description="Disordered" evidence="1">
    <location>
        <begin position="1"/>
        <end position="29"/>
    </location>
</feature>